<protein>
    <recommendedName>
        <fullName evidence="3">NIPSNAP domain-containing protein</fullName>
    </recommendedName>
</protein>
<dbReference type="EMBL" id="VBOY01000130">
    <property type="protein sequence ID" value="TMQ62536.1"/>
    <property type="molecule type" value="Genomic_DNA"/>
</dbReference>
<evidence type="ECO:0000313" key="2">
    <source>
        <dbReference type="Proteomes" id="UP000316609"/>
    </source>
</evidence>
<gene>
    <name evidence="1" type="ORF">E6K78_11540</name>
</gene>
<comment type="caution">
    <text evidence="1">The sequence shown here is derived from an EMBL/GenBank/DDBJ whole genome shotgun (WGS) entry which is preliminary data.</text>
</comment>
<name>A0A538TG16_UNCEI</name>
<evidence type="ECO:0000313" key="1">
    <source>
        <dbReference type="EMBL" id="TMQ62536.1"/>
    </source>
</evidence>
<dbReference type="AlphaFoldDB" id="A0A538TG16"/>
<dbReference type="Proteomes" id="UP000316609">
    <property type="component" value="Unassembled WGS sequence"/>
</dbReference>
<proteinExistence type="predicted"/>
<reference evidence="1 2" key="1">
    <citation type="journal article" date="2019" name="Nat. Microbiol.">
        <title>Mediterranean grassland soil C-N compound turnover is dependent on rainfall and depth, and is mediated by genomically divergent microorganisms.</title>
        <authorList>
            <person name="Diamond S."/>
            <person name="Andeer P.F."/>
            <person name="Li Z."/>
            <person name="Crits-Christoph A."/>
            <person name="Burstein D."/>
            <person name="Anantharaman K."/>
            <person name="Lane K.R."/>
            <person name="Thomas B.C."/>
            <person name="Pan C."/>
            <person name="Northen T.R."/>
            <person name="Banfield J.F."/>
        </authorList>
    </citation>
    <scope>NUCLEOTIDE SEQUENCE [LARGE SCALE GENOMIC DNA]</scope>
    <source>
        <strain evidence="1">WS_8</strain>
    </source>
</reference>
<accession>A0A538TG16</accession>
<organism evidence="1 2">
    <name type="scientific">Eiseniibacteriota bacterium</name>
    <dbReference type="NCBI Taxonomy" id="2212470"/>
    <lineage>
        <taxon>Bacteria</taxon>
        <taxon>Candidatus Eiseniibacteriota</taxon>
    </lineage>
</organism>
<evidence type="ECO:0008006" key="3">
    <source>
        <dbReference type="Google" id="ProtNLM"/>
    </source>
</evidence>
<sequence length="104" mass="11895">MYVCQWHLQVPFGKQGQALAVIREWGREKFASSEFRRAKGARVMVGHIGESASAIVDEYLFESLADFERALDGMQEERFRKHAEALAPCVVPGSQHWKVFRVVE</sequence>